<feature type="domain" description="ABC transmembrane type-1" evidence="8">
    <location>
        <begin position="66"/>
        <end position="279"/>
    </location>
</feature>
<evidence type="ECO:0000313" key="9">
    <source>
        <dbReference type="EMBL" id="SFO52980.1"/>
    </source>
</evidence>
<feature type="transmembrane region" description="Helical" evidence="7">
    <location>
        <begin position="103"/>
        <end position="124"/>
    </location>
</feature>
<dbReference type="InterPro" id="IPR035906">
    <property type="entry name" value="MetI-like_sf"/>
</dbReference>
<gene>
    <name evidence="9" type="ORF">SAMN04489757_13631</name>
</gene>
<name>A0A1I5HYB5_9FIRM</name>
<reference evidence="9 10" key="1">
    <citation type="submission" date="2016-10" db="EMBL/GenBank/DDBJ databases">
        <authorList>
            <person name="de Groot N.N."/>
        </authorList>
    </citation>
    <scope>NUCLEOTIDE SEQUENCE [LARGE SCALE GENOMIC DNA]</scope>
    <source>
        <strain evidence="9 10">DSM 1283</strain>
    </source>
</reference>
<feature type="transmembrane region" description="Helical" evidence="7">
    <location>
        <begin position="162"/>
        <end position="181"/>
    </location>
</feature>
<feature type="transmembrane region" description="Helical" evidence="7">
    <location>
        <begin position="202"/>
        <end position="223"/>
    </location>
</feature>
<evidence type="ECO:0000256" key="2">
    <source>
        <dbReference type="ARBA" id="ARBA00022448"/>
    </source>
</evidence>
<keyword evidence="2 7" id="KW-0813">Transport</keyword>
<keyword evidence="6 7" id="KW-0472">Membrane</keyword>
<proteinExistence type="inferred from homology"/>
<dbReference type="Gene3D" id="1.10.3720.10">
    <property type="entry name" value="MetI-like"/>
    <property type="match status" value="1"/>
</dbReference>
<comment type="similarity">
    <text evidence="7">Belongs to the binding-protein-dependent transport system permease family.</text>
</comment>
<feature type="transmembrane region" description="Helical" evidence="7">
    <location>
        <begin position="71"/>
        <end position="91"/>
    </location>
</feature>
<accession>A0A1I5HYB5</accession>
<feature type="transmembrane region" description="Helical" evidence="7">
    <location>
        <begin position="12"/>
        <end position="36"/>
    </location>
</feature>
<dbReference type="Pfam" id="PF00528">
    <property type="entry name" value="BPD_transp_1"/>
    <property type="match status" value="1"/>
</dbReference>
<keyword evidence="4 7" id="KW-0812">Transmembrane</keyword>
<evidence type="ECO:0000256" key="1">
    <source>
        <dbReference type="ARBA" id="ARBA00004651"/>
    </source>
</evidence>
<evidence type="ECO:0000256" key="5">
    <source>
        <dbReference type="ARBA" id="ARBA00022989"/>
    </source>
</evidence>
<evidence type="ECO:0000256" key="4">
    <source>
        <dbReference type="ARBA" id="ARBA00022692"/>
    </source>
</evidence>
<dbReference type="CDD" id="cd06261">
    <property type="entry name" value="TM_PBP2"/>
    <property type="match status" value="1"/>
</dbReference>
<organism evidence="9 10">
    <name type="scientific">Anaerocolumna aminovalerica</name>
    <dbReference type="NCBI Taxonomy" id="1527"/>
    <lineage>
        <taxon>Bacteria</taxon>
        <taxon>Bacillati</taxon>
        <taxon>Bacillota</taxon>
        <taxon>Clostridia</taxon>
        <taxon>Lachnospirales</taxon>
        <taxon>Lachnospiraceae</taxon>
        <taxon>Anaerocolumna</taxon>
    </lineage>
</organism>
<dbReference type="InterPro" id="IPR051393">
    <property type="entry name" value="ABC_transporter_permease"/>
</dbReference>
<dbReference type="InterPro" id="IPR000515">
    <property type="entry name" value="MetI-like"/>
</dbReference>
<sequence>MRVKKRMMVCFLLPCILLFALIYLIPMGIVFVTSFFEWKSGGVFHFVGVHNYIEAFVNDTRMHQALKNTGIWALLQSTVHVGIGTITAFMLSRKRKGWKILRTIFMIPNVISAAALGVIFLNVFNSKYGLLNSIISTFTGSEFSKNWYFDQNSAFLTVTWSWLLYAGLVMILVLAGVMSVPDEVLEAAKIDGASGLQIDIKIRLPLIRTILGTCVIISATSMLREFELIYLTTNGGPGNTTLNLPLYLYKTSLTDNNYGYANMMGVLLIILGIFAVFVINKLFRMNESDY</sequence>
<evidence type="ECO:0000259" key="8">
    <source>
        <dbReference type="PROSITE" id="PS50928"/>
    </source>
</evidence>
<feature type="transmembrane region" description="Helical" evidence="7">
    <location>
        <begin position="258"/>
        <end position="279"/>
    </location>
</feature>
<dbReference type="GO" id="GO:0005886">
    <property type="term" value="C:plasma membrane"/>
    <property type="evidence" value="ECO:0007669"/>
    <property type="project" value="UniProtKB-SubCell"/>
</dbReference>
<dbReference type="PROSITE" id="PS50928">
    <property type="entry name" value="ABC_TM1"/>
    <property type="match status" value="1"/>
</dbReference>
<evidence type="ECO:0000256" key="3">
    <source>
        <dbReference type="ARBA" id="ARBA00022475"/>
    </source>
</evidence>
<keyword evidence="3" id="KW-1003">Cell membrane</keyword>
<protein>
    <submittedName>
        <fullName evidence="9">Carbohydrate ABC transporter membrane protein 1, CUT1 family</fullName>
    </submittedName>
</protein>
<evidence type="ECO:0000313" key="10">
    <source>
        <dbReference type="Proteomes" id="UP000198806"/>
    </source>
</evidence>
<dbReference type="AlphaFoldDB" id="A0A1I5HYB5"/>
<dbReference type="RefSeq" id="WP_242961032.1">
    <property type="nucleotide sequence ID" value="NZ_BAABFM010000061.1"/>
</dbReference>
<dbReference type="SUPFAM" id="SSF161098">
    <property type="entry name" value="MetI-like"/>
    <property type="match status" value="1"/>
</dbReference>
<dbReference type="STRING" id="1527.SAMN04489757_13631"/>
<dbReference type="PANTHER" id="PTHR30193:SF37">
    <property type="entry name" value="INNER MEMBRANE ABC TRANSPORTER PERMEASE PROTEIN YCJO"/>
    <property type="match status" value="1"/>
</dbReference>
<keyword evidence="10" id="KW-1185">Reference proteome</keyword>
<dbReference type="EMBL" id="FOWD01000036">
    <property type="protein sequence ID" value="SFO52980.1"/>
    <property type="molecule type" value="Genomic_DNA"/>
</dbReference>
<dbReference type="GO" id="GO:0055085">
    <property type="term" value="P:transmembrane transport"/>
    <property type="evidence" value="ECO:0007669"/>
    <property type="project" value="InterPro"/>
</dbReference>
<evidence type="ECO:0000256" key="6">
    <source>
        <dbReference type="ARBA" id="ARBA00023136"/>
    </source>
</evidence>
<comment type="subcellular location">
    <subcellularLocation>
        <location evidence="1 7">Cell membrane</location>
        <topology evidence="1 7">Multi-pass membrane protein</topology>
    </subcellularLocation>
</comment>
<dbReference type="PANTHER" id="PTHR30193">
    <property type="entry name" value="ABC TRANSPORTER PERMEASE PROTEIN"/>
    <property type="match status" value="1"/>
</dbReference>
<evidence type="ECO:0000256" key="7">
    <source>
        <dbReference type="RuleBase" id="RU363032"/>
    </source>
</evidence>
<dbReference type="Proteomes" id="UP000198806">
    <property type="component" value="Unassembled WGS sequence"/>
</dbReference>
<keyword evidence="5 7" id="KW-1133">Transmembrane helix</keyword>